<protein>
    <submittedName>
        <fullName evidence="4">DUF4974 domain-containing protein</fullName>
    </submittedName>
</protein>
<keyword evidence="1" id="KW-1133">Transmembrane helix</keyword>
<dbReference type="Pfam" id="PF04773">
    <property type="entry name" value="FecR"/>
    <property type="match status" value="1"/>
</dbReference>
<evidence type="ECO:0000259" key="3">
    <source>
        <dbReference type="Pfam" id="PF16344"/>
    </source>
</evidence>
<organism evidence="4 5">
    <name type="scientific">Bacteroides muris</name>
    <name type="common">ex Afrizal et al. 2022</name>
    <dbReference type="NCBI Taxonomy" id="2516960"/>
    <lineage>
        <taxon>Bacteria</taxon>
        <taxon>Pseudomonadati</taxon>
        <taxon>Bacteroidota</taxon>
        <taxon>Bacteroidia</taxon>
        <taxon>Bacteroidales</taxon>
        <taxon>Bacteroidaceae</taxon>
        <taxon>Bacteroides</taxon>
    </lineage>
</organism>
<dbReference type="Gene3D" id="3.55.50.30">
    <property type="match status" value="1"/>
</dbReference>
<dbReference type="InterPro" id="IPR012373">
    <property type="entry name" value="Ferrdict_sens_TM"/>
</dbReference>
<sequence length="393" mass="44155">MEDNRKEKRDKYELWASLLEGQSVFSSENLSQADEELQKLSFLWNQCDPPQTDSGEIWEKTLRKIKAEEEAKATASAKKKSALMLICGLAAASVALLFGFVRFLDRADRVEDQKTRMEQFMLANADKEEVKEVTLVVSDKKKIEIVNNAQVAYTPTGQVNVNASKLEEAVASEGTASDGDAKDAYNQMIVPKGRRSMIVLADNSKIWVNSGSKVIYPRTFGEGKREIFVEGEVYLKVARDEARPFVVNTSAFEVEVLGTSFNVSAPKGGAWADVVLVDGAVDVKDRQERHIRMKPDERVELDELGISKIETVNARDYIHWIDGVWMLDGKPLKEVVRYLTEYYGQSVCCTSAVADKPFYGKLFLNEELDEVLEAIRQTLPMEPSARKNAVYVE</sequence>
<dbReference type="PANTHER" id="PTHR30273">
    <property type="entry name" value="PERIPLASMIC SIGNAL SENSOR AND SIGMA FACTOR ACTIVATOR FECR-RELATED"/>
    <property type="match status" value="1"/>
</dbReference>
<proteinExistence type="predicted"/>
<evidence type="ECO:0000313" key="4">
    <source>
        <dbReference type="EMBL" id="TGY05442.1"/>
    </source>
</evidence>
<dbReference type="GO" id="GO:0016989">
    <property type="term" value="F:sigma factor antagonist activity"/>
    <property type="evidence" value="ECO:0007669"/>
    <property type="project" value="TreeGrafter"/>
</dbReference>
<accession>A0A4S2AWM9</accession>
<gene>
    <name evidence="4" type="ORF">E5355_10650</name>
</gene>
<keyword evidence="5" id="KW-1185">Reference proteome</keyword>
<dbReference type="RefSeq" id="WP_136010354.1">
    <property type="nucleotide sequence ID" value="NZ_SRYZ01000021.1"/>
</dbReference>
<keyword evidence="1" id="KW-0812">Transmembrane</keyword>
<dbReference type="InterPro" id="IPR032508">
    <property type="entry name" value="FecR_C"/>
</dbReference>
<dbReference type="EMBL" id="SRYZ01000021">
    <property type="protein sequence ID" value="TGY05442.1"/>
    <property type="molecule type" value="Genomic_DNA"/>
</dbReference>
<reference evidence="4 5" key="1">
    <citation type="submission" date="2019-04" db="EMBL/GenBank/DDBJ databases">
        <title>Microbes associate with the intestines of laboratory mice.</title>
        <authorList>
            <person name="Navarre W."/>
            <person name="Wong E."/>
            <person name="Huang K."/>
            <person name="Tropini C."/>
            <person name="Ng K."/>
            <person name="Yu B."/>
        </authorList>
    </citation>
    <scope>NUCLEOTIDE SEQUENCE [LARGE SCALE GENOMIC DNA]</scope>
    <source>
        <strain evidence="4 5">NM69_E16B</strain>
    </source>
</reference>
<feature type="domain" description="FecR protein" evidence="2">
    <location>
        <begin position="190"/>
        <end position="281"/>
    </location>
</feature>
<name>A0A4S2AWM9_9BACE</name>
<feature type="domain" description="Protein FecR C-terminal" evidence="3">
    <location>
        <begin position="326"/>
        <end position="390"/>
    </location>
</feature>
<feature type="transmembrane region" description="Helical" evidence="1">
    <location>
        <begin position="82"/>
        <end position="104"/>
    </location>
</feature>
<evidence type="ECO:0000256" key="1">
    <source>
        <dbReference type="SAM" id="Phobius"/>
    </source>
</evidence>
<dbReference type="InterPro" id="IPR006860">
    <property type="entry name" value="FecR"/>
</dbReference>
<dbReference type="AlphaFoldDB" id="A0A4S2AWM9"/>
<dbReference type="Gene3D" id="2.60.120.1440">
    <property type="match status" value="1"/>
</dbReference>
<evidence type="ECO:0000259" key="2">
    <source>
        <dbReference type="Pfam" id="PF04773"/>
    </source>
</evidence>
<dbReference type="Pfam" id="PF16344">
    <property type="entry name" value="FecR_C"/>
    <property type="match status" value="1"/>
</dbReference>
<dbReference type="PANTHER" id="PTHR30273:SF2">
    <property type="entry name" value="PROTEIN FECR"/>
    <property type="match status" value="1"/>
</dbReference>
<evidence type="ECO:0000313" key="5">
    <source>
        <dbReference type="Proteomes" id="UP000310532"/>
    </source>
</evidence>
<dbReference type="Proteomes" id="UP000310532">
    <property type="component" value="Unassembled WGS sequence"/>
</dbReference>
<comment type="caution">
    <text evidence="4">The sequence shown here is derived from an EMBL/GenBank/DDBJ whole genome shotgun (WGS) entry which is preliminary data.</text>
</comment>
<keyword evidence="1" id="KW-0472">Membrane</keyword>